<dbReference type="AlphaFoldDB" id="A0A4Y8REP8"/>
<comment type="caution">
    <text evidence="3">The sequence shown here is derived from an EMBL/GenBank/DDBJ whole genome shotgun (WGS) entry which is preliminary data.</text>
</comment>
<reference evidence="3 4" key="1">
    <citation type="submission" date="2019-03" db="EMBL/GenBank/DDBJ databases">
        <title>Jiella endophytica sp. nov., a novel endophytic bacterium isolated from root of Ficus microcarpa Linn. f.</title>
        <authorList>
            <person name="Tuo L."/>
        </authorList>
    </citation>
    <scope>NUCLEOTIDE SEQUENCE [LARGE SCALE GENOMIC DNA]</scope>
    <source>
        <strain evidence="3 4">CBS5Q-3</strain>
    </source>
</reference>
<feature type="domain" description="ORC1/DEAH AAA+ ATPase" evidence="2">
    <location>
        <begin position="71"/>
        <end position="214"/>
    </location>
</feature>
<evidence type="ECO:0000313" key="3">
    <source>
        <dbReference type="EMBL" id="TFF19870.1"/>
    </source>
</evidence>
<evidence type="ECO:0000256" key="1">
    <source>
        <dbReference type="SAM" id="MobiDB-lite"/>
    </source>
</evidence>
<dbReference type="Gene3D" id="3.40.50.300">
    <property type="entry name" value="P-loop containing nucleotide triphosphate hydrolases"/>
    <property type="match status" value="1"/>
</dbReference>
<dbReference type="Pfam" id="PF13401">
    <property type="entry name" value="AAA_22"/>
    <property type="match status" value="1"/>
</dbReference>
<organism evidence="3 4">
    <name type="scientific">Jiella endophytica</name>
    <dbReference type="NCBI Taxonomy" id="2558362"/>
    <lineage>
        <taxon>Bacteria</taxon>
        <taxon>Pseudomonadati</taxon>
        <taxon>Pseudomonadota</taxon>
        <taxon>Alphaproteobacteria</taxon>
        <taxon>Hyphomicrobiales</taxon>
        <taxon>Aurantimonadaceae</taxon>
        <taxon>Jiella</taxon>
    </lineage>
</organism>
<dbReference type="Proteomes" id="UP000298179">
    <property type="component" value="Unassembled WGS sequence"/>
</dbReference>
<gene>
    <name evidence="3" type="ORF">E3C22_19595</name>
</gene>
<sequence length="376" mass="42162">MPPSSAVQRSLARLAEVTEREDPAFAEYRRKIERLKTLHLPMARREKALSMRLKALIAHVLATGPDGERREEGNFLAVLGPSGAGKTRLCDRVFSSFEGLRTFEDDEGTVRPLITIRAPRPCESREFAIIMLQALGMRQENFPGVADLTRVRAWAMVRRLLVECGTLIVHVDEFQHVAEADLIDAEEVVDTLKNISQQTDNPVSLVFSGLPKIQGFIAGRFGNPQVMRRDNFFEVPPLDIARDRRKLIDYVAEVARTAGLADRTATQGDFVERLVHASTGQLGRFGILASLAANEALLLRDETLEPGHFAEAVRLLTLCADEQNVFLVSDWPEMAVWPDDPQTAILIARDEEEFYASPKRRQVSRKRGRAPKAQEQ</sequence>
<feature type="region of interest" description="Disordered" evidence="1">
    <location>
        <begin position="357"/>
        <end position="376"/>
    </location>
</feature>
<feature type="compositionally biased region" description="Basic residues" evidence="1">
    <location>
        <begin position="358"/>
        <end position="370"/>
    </location>
</feature>
<dbReference type="SUPFAM" id="SSF52540">
    <property type="entry name" value="P-loop containing nucleoside triphosphate hydrolases"/>
    <property type="match status" value="1"/>
</dbReference>
<dbReference type="GO" id="GO:0016887">
    <property type="term" value="F:ATP hydrolysis activity"/>
    <property type="evidence" value="ECO:0007669"/>
    <property type="project" value="InterPro"/>
</dbReference>
<keyword evidence="4" id="KW-1185">Reference proteome</keyword>
<evidence type="ECO:0000259" key="2">
    <source>
        <dbReference type="Pfam" id="PF13401"/>
    </source>
</evidence>
<accession>A0A4Y8REP8</accession>
<proteinExistence type="predicted"/>
<evidence type="ECO:0000313" key="4">
    <source>
        <dbReference type="Proteomes" id="UP000298179"/>
    </source>
</evidence>
<name>A0A4Y8REP8_9HYPH</name>
<protein>
    <recommendedName>
        <fullName evidence="2">ORC1/DEAH AAA+ ATPase domain-containing protein</fullName>
    </recommendedName>
</protein>
<dbReference type="OrthoDB" id="5288220at2"/>
<dbReference type="InterPro" id="IPR027417">
    <property type="entry name" value="P-loop_NTPase"/>
</dbReference>
<dbReference type="RefSeq" id="WP_134763551.1">
    <property type="nucleotide sequence ID" value="NZ_SOZD01000006.1"/>
</dbReference>
<dbReference type="InterPro" id="IPR049945">
    <property type="entry name" value="AAA_22"/>
</dbReference>
<dbReference type="EMBL" id="SOZD01000006">
    <property type="protein sequence ID" value="TFF19870.1"/>
    <property type="molecule type" value="Genomic_DNA"/>
</dbReference>